<sequence length="190" mass="21238">MLCRPLTTNLCYSSSSSSSRSRSQPPQLTPSLPPNLPYQPYTRLIKMQPTENLIHPEGPVVVSIPEGAKIHITGMTNADFHQRVTVKEIGKEEYIFEGHGEAQPMLLKGGANSVDLEPIAGSGFRTWTINFQNSSSGSDDSYRVSKVLRPIYNTVYDNDYKVRSMQWEIASEDNVDDDYNDAIIRIVADI</sequence>
<evidence type="ECO:0000256" key="1">
    <source>
        <dbReference type="SAM" id="MobiDB-lite"/>
    </source>
</evidence>
<dbReference type="Gene3D" id="2.60.120.400">
    <property type="entry name" value="Calcium-mediated lectin"/>
    <property type="match status" value="1"/>
</dbReference>
<reference evidence="2" key="1">
    <citation type="submission" date="2019-04" db="EMBL/GenBank/DDBJ databases">
        <title>Friends and foes A comparative genomics studyof 23 Aspergillus species from section Flavi.</title>
        <authorList>
            <consortium name="DOE Joint Genome Institute"/>
            <person name="Kjaerbolling I."/>
            <person name="Vesth T."/>
            <person name="Frisvad J.C."/>
            <person name="Nybo J.L."/>
            <person name="Theobald S."/>
            <person name="Kildgaard S."/>
            <person name="Isbrandt T."/>
            <person name="Kuo A."/>
            <person name="Sato A."/>
            <person name="Lyhne E.K."/>
            <person name="Kogle M.E."/>
            <person name="Wiebenga A."/>
            <person name="Kun R.S."/>
            <person name="Lubbers R.J."/>
            <person name="Makela M.R."/>
            <person name="Barry K."/>
            <person name="Chovatia M."/>
            <person name="Clum A."/>
            <person name="Daum C."/>
            <person name="Haridas S."/>
            <person name="He G."/>
            <person name="LaButti K."/>
            <person name="Lipzen A."/>
            <person name="Mondo S."/>
            <person name="Riley R."/>
            <person name="Salamov A."/>
            <person name="Simmons B.A."/>
            <person name="Magnuson J.K."/>
            <person name="Henrissat B."/>
            <person name="Mortensen U.H."/>
            <person name="Larsen T.O."/>
            <person name="Devries R.P."/>
            <person name="Grigoriev I.V."/>
            <person name="Machida M."/>
            <person name="Baker S.E."/>
            <person name="Andersen M.R."/>
        </authorList>
    </citation>
    <scope>NUCLEOTIDE SEQUENCE [LARGE SCALE GENOMIC DNA]</scope>
    <source>
        <strain evidence="2">IBT 14317</strain>
    </source>
</reference>
<feature type="compositionally biased region" description="Polar residues" evidence="1">
    <location>
        <begin position="1"/>
        <end position="12"/>
    </location>
</feature>
<gene>
    <name evidence="2" type="ORF">BDV23DRAFT_149955</name>
</gene>
<feature type="region of interest" description="Disordered" evidence="1">
    <location>
        <begin position="1"/>
        <end position="35"/>
    </location>
</feature>
<organism evidence="2">
    <name type="scientific">Petromyces alliaceus</name>
    <name type="common">Aspergillus alliaceus</name>
    <dbReference type="NCBI Taxonomy" id="209559"/>
    <lineage>
        <taxon>Eukaryota</taxon>
        <taxon>Fungi</taxon>
        <taxon>Dikarya</taxon>
        <taxon>Ascomycota</taxon>
        <taxon>Pezizomycotina</taxon>
        <taxon>Eurotiomycetes</taxon>
        <taxon>Eurotiomycetidae</taxon>
        <taxon>Eurotiales</taxon>
        <taxon>Aspergillaceae</taxon>
        <taxon>Aspergillus</taxon>
        <taxon>Aspergillus subgen. Circumdati</taxon>
    </lineage>
</organism>
<proteinExistence type="predicted"/>
<accession>A0A5N7CGM4</accession>
<dbReference type="EMBL" id="ML735232">
    <property type="protein sequence ID" value="KAE8393029.1"/>
    <property type="molecule type" value="Genomic_DNA"/>
</dbReference>
<dbReference type="InterPro" id="IPR036684">
    <property type="entry name" value="Ca_lectin_sf"/>
</dbReference>
<evidence type="ECO:0000313" key="2">
    <source>
        <dbReference type="EMBL" id="KAE8393029.1"/>
    </source>
</evidence>
<dbReference type="OrthoDB" id="4936979at2759"/>
<feature type="compositionally biased region" description="Low complexity" evidence="1">
    <location>
        <begin position="13"/>
        <end position="26"/>
    </location>
</feature>
<protein>
    <submittedName>
        <fullName evidence="2">Uncharacterized protein</fullName>
    </submittedName>
</protein>
<name>A0A5N7CGM4_PETAA</name>
<dbReference type="AlphaFoldDB" id="A0A5N7CGM4"/>
<dbReference type="Proteomes" id="UP000326877">
    <property type="component" value="Unassembled WGS sequence"/>
</dbReference>